<proteinExistence type="predicted"/>
<sequence>MSEPTYAAEKGNDILAMTAVDLSAAIRRRDVSSREVMAAHLARVDALNPKFNAIVSRVDGDLLLREAAALDEEAAKGLFRGPLHGFPHAVKDTAPARGLAHTQGSPIFRNNIAMTDSLVVARMRAAGAIFTGKTNVPEFALGSHSFNPIFGVTRNAYDPSKSAGGSSGGAAVALALRMMPLADGSDFGGSLRNPAAWNNVFGFRPSFGRVPSAPSTDVFGQTFATSGPMARTVRDTALLLSVQAGADPRAPFSLTDDPAVFAKPLDRDWKQKRIGWLGDLGGALPMEQGVLEACEKALGAFRDIGMSVDAATLAEPADAMWRTAVTLRHWSVGADLLAFADHPAQRAMMKPEAIWEVDGYRKLSARDITEAQMGRTRIYEAFRKAFETFDFLILPSAQVFPFDADLRWPTQIAGRTMDTYHRWMEVTLPATMAGLPALSVPAGFGGANHLPIGMQIIGPKHADLAVLQVGYAYERASTWIGQTQPAALRI</sequence>
<dbReference type="InterPro" id="IPR000120">
    <property type="entry name" value="Amidase"/>
</dbReference>
<accession>A0ABV8SYW4</accession>
<dbReference type="PROSITE" id="PS00571">
    <property type="entry name" value="AMIDASES"/>
    <property type="match status" value="1"/>
</dbReference>
<reference evidence="3" key="1">
    <citation type="journal article" date="2019" name="Int. J. Syst. Evol. Microbiol.">
        <title>The Global Catalogue of Microorganisms (GCM) 10K type strain sequencing project: providing services to taxonomists for standard genome sequencing and annotation.</title>
        <authorList>
            <consortium name="The Broad Institute Genomics Platform"/>
            <consortium name="The Broad Institute Genome Sequencing Center for Infectious Disease"/>
            <person name="Wu L."/>
            <person name="Ma J."/>
        </authorList>
    </citation>
    <scope>NUCLEOTIDE SEQUENCE [LARGE SCALE GENOMIC DNA]</scope>
    <source>
        <strain evidence="3">CGMCC 1.10759</strain>
    </source>
</reference>
<dbReference type="InterPro" id="IPR023631">
    <property type="entry name" value="Amidase_dom"/>
</dbReference>
<dbReference type="RefSeq" id="WP_380601635.1">
    <property type="nucleotide sequence ID" value="NZ_JBHSDU010000014.1"/>
</dbReference>
<comment type="caution">
    <text evidence="2">The sequence shown here is derived from an EMBL/GenBank/DDBJ whole genome shotgun (WGS) entry which is preliminary data.</text>
</comment>
<dbReference type="InterPro" id="IPR020556">
    <property type="entry name" value="Amidase_CS"/>
</dbReference>
<evidence type="ECO:0000313" key="2">
    <source>
        <dbReference type="EMBL" id="MFC4312335.1"/>
    </source>
</evidence>
<dbReference type="SUPFAM" id="SSF75304">
    <property type="entry name" value="Amidase signature (AS) enzymes"/>
    <property type="match status" value="1"/>
</dbReference>
<dbReference type="PANTHER" id="PTHR11895">
    <property type="entry name" value="TRANSAMIDASE"/>
    <property type="match status" value="1"/>
</dbReference>
<keyword evidence="3" id="KW-1185">Reference proteome</keyword>
<protein>
    <submittedName>
        <fullName evidence="2">Amidase</fullName>
    </submittedName>
</protein>
<dbReference type="Gene3D" id="3.90.1300.10">
    <property type="entry name" value="Amidase signature (AS) domain"/>
    <property type="match status" value="1"/>
</dbReference>
<evidence type="ECO:0000259" key="1">
    <source>
        <dbReference type="Pfam" id="PF01425"/>
    </source>
</evidence>
<dbReference type="InterPro" id="IPR036928">
    <property type="entry name" value="AS_sf"/>
</dbReference>
<dbReference type="Pfam" id="PF01425">
    <property type="entry name" value="Amidase"/>
    <property type="match status" value="1"/>
</dbReference>
<organism evidence="2 3">
    <name type="scientific">Steroidobacter flavus</name>
    <dbReference type="NCBI Taxonomy" id="1842136"/>
    <lineage>
        <taxon>Bacteria</taxon>
        <taxon>Pseudomonadati</taxon>
        <taxon>Pseudomonadota</taxon>
        <taxon>Gammaproteobacteria</taxon>
        <taxon>Steroidobacterales</taxon>
        <taxon>Steroidobacteraceae</taxon>
        <taxon>Steroidobacter</taxon>
    </lineage>
</organism>
<evidence type="ECO:0000313" key="3">
    <source>
        <dbReference type="Proteomes" id="UP001595904"/>
    </source>
</evidence>
<feature type="domain" description="Amidase" evidence="1">
    <location>
        <begin position="35"/>
        <end position="467"/>
    </location>
</feature>
<gene>
    <name evidence="2" type="ORF">ACFPN2_24850</name>
</gene>
<name>A0ABV8SYW4_9GAMM</name>
<dbReference type="EMBL" id="JBHSDU010000014">
    <property type="protein sequence ID" value="MFC4312335.1"/>
    <property type="molecule type" value="Genomic_DNA"/>
</dbReference>
<dbReference type="PANTHER" id="PTHR11895:SF76">
    <property type="entry name" value="INDOLEACETAMIDE HYDROLASE"/>
    <property type="match status" value="1"/>
</dbReference>
<dbReference type="NCBIfam" id="NF005686">
    <property type="entry name" value="PRK07486.1"/>
    <property type="match status" value="1"/>
</dbReference>
<dbReference type="Proteomes" id="UP001595904">
    <property type="component" value="Unassembled WGS sequence"/>
</dbReference>